<protein>
    <submittedName>
        <fullName evidence="1">Uncharacterized protein</fullName>
    </submittedName>
</protein>
<proteinExistence type="predicted"/>
<reference evidence="1" key="1">
    <citation type="submission" date="2019-09" db="EMBL/GenBank/DDBJ databases">
        <authorList>
            <person name="Cremers G."/>
        </authorList>
    </citation>
    <scope>NUCLEOTIDE SEQUENCE [LARGE SCALE GENOMIC DNA]</scope>
    <source>
        <strain evidence="1">3B</strain>
    </source>
</reference>
<keyword evidence="2" id="KW-1185">Reference proteome</keyword>
<organism evidence="1 2">
    <name type="scientific">Methylacidimicrobium cyclopophantes</name>
    <dbReference type="NCBI Taxonomy" id="1041766"/>
    <lineage>
        <taxon>Bacteria</taxon>
        <taxon>Pseudomonadati</taxon>
        <taxon>Verrucomicrobiota</taxon>
        <taxon>Methylacidimicrobium</taxon>
    </lineage>
</organism>
<gene>
    <name evidence="1" type="ORF">MAMC_00315</name>
</gene>
<dbReference type="EMBL" id="CABFUZ020000077">
    <property type="protein sequence ID" value="VVM04935.1"/>
    <property type="molecule type" value="Genomic_DNA"/>
</dbReference>
<comment type="caution">
    <text evidence="1">The sequence shown here is derived from an EMBL/GenBank/DDBJ whole genome shotgun (WGS) entry which is preliminary data.</text>
</comment>
<evidence type="ECO:0000313" key="2">
    <source>
        <dbReference type="Proteomes" id="UP000381693"/>
    </source>
</evidence>
<evidence type="ECO:0000313" key="1">
    <source>
        <dbReference type="EMBL" id="VVM04935.1"/>
    </source>
</evidence>
<dbReference type="RefSeq" id="WP_178087602.1">
    <property type="nucleotide sequence ID" value="NZ_CABFUZ020000077.1"/>
</dbReference>
<dbReference type="Proteomes" id="UP000381693">
    <property type="component" value="Unassembled WGS sequence"/>
</dbReference>
<name>A0A5E6MB07_9BACT</name>
<accession>A0A5E6MB07</accession>
<dbReference type="AlphaFoldDB" id="A0A5E6MB07"/>
<sequence>MLELPAKFEKAEIERKDEFRRVWQAIEKLAAQAAETNATLRSFLESTQAFQRSMEEFTEAAEKRFDGIELELDFFVGKSMESDANRKLGNYLRAKVRKLRRLDPEMVDALIDTALESGRLTEREGEDLGKANALAIGKDLASGKPACVAVEVSKTVDKSDVERAVRRARLFLKASRGASLLALFQGLPEAPEKAYALLIGRRMTEGGREAVERSGALFGTYRNGPDRDER</sequence>